<evidence type="ECO:0000256" key="1">
    <source>
        <dbReference type="SAM" id="SignalP"/>
    </source>
</evidence>
<organism evidence="2 3">
    <name type="scientific">Adineta steineri</name>
    <dbReference type="NCBI Taxonomy" id="433720"/>
    <lineage>
        <taxon>Eukaryota</taxon>
        <taxon>Metazoa</taxon>
        <taxon>Spiralia</taxon>
        <taxon>Gnathifera</taxon>
        <taxon>Rotifera</taxon>
        <taxon>Eurotatoria</taxon>
        <taxon>Bdelloidea</taxon>
        <taxon>Adinetida</taxon>
        <taxon>Adinetidae</taxon>
        <taxon>Adineta</taxon>
    </lineage>
</organism>
<accession>A0A819P3E7</accession>
<dbReference type="EMBL" id="CAJOBB010002915">
    <property type="protein sequence ID" value="CAF4007999.1"/>
    <property type="molecule type" value="Genomic_DNA"/>
</dbReference>
<evidence type="ECO:0000313" key="2">
    <source>
        <dbReference type="EMBL" id="CAF4007999.1"/>
    </source>
</evidence>
<sequence>MRYLLFMLVIAVLIVADFAEEMNEQEIEGLLDSAINNQFQSTYVKPMDGTDERSSFMQLFSVRVNA</sequence>
<evidence type="ECO:0000313" key="3">
    <source>
        <dbReference type="Proteomes" id="UP000663868"/>
    </source>
</evidence>
<dbReference type="AlphaFoldDB" id="A0A819P3E7"/>
<feature type="chain" id="PRO_5032331436" evidence="1">
    <location>
        <begin position="20"/>
        <end position="66"/>
    </location>
</feature>
<dbReference type="Proteomes" id="UP000663868">
    <property type="component" value="Unassembled WGS sequence"/>
</dbReference>
<gene>
    <name evidence="2" type="ORF">KXQ929_LOCUS28893</name>
</gene>
<proteinExistence type="predicted"/>
<reference evidence="2" key="1">
    <citation type="submission" date="2021-02" db="EMBL/GenBank/DDBJ databases">
        <authorList>
            <person name="Nowell W R."/>
        </authorList>
    </citation>
    <scope>NUCLEOTIDE SEQUENCE</scope>
</reference>
<feature type="signal peptide" evidence="1">
    <location>
        <begin position="1"/>
        <end position="19"/>
    </location>
</feature>
<comment type="caution">
    <text evidence="2">The sequence shown here is derived from an EMBL/GenBank/DDBJ whole genome shotgun (WGS) entry which is preliminary data.</text>
</comment>
<name>A0A819P3E7_9BILA</name>
<protein>
    <submittedName>
        <fullName evidence="2">Uncharacterized protein</fullName>
    </submittedName>
</protein>
<keyword evidence="1" id="KW-0732">Signal</keyword>